<dbReference type="GO" id="GO:0004619">
    <property type="term" value="F:phosphoglycerate mutase activity"/>
    <property type="evidence" value="ECO:0007669"/>
    <property type="project" value="UniProtKB-UniRule"/>
</dbReference>
<evidence type="ECO:0000256" key="9">
    <source>
        <dbReference type="ARBA" id="ARBA00071648"/>
    </source>
</evidence>
<dbReference type="InterPro" id="IPR017850">
    <property type="entry name" value="Alkaline_phosphatase_core_sf"/>
</dbReference>
<dbReference type="KEGG" id="salq:SYNTR_1760"/>
<feature type="binding site" evidence="10 13">
    <location>
        <position position="461"/>
    </location>
    <ligand>
        <name>Mn(2+)</name>
        <dbReference type="ChEBI" id="CHEBI:29035"/>
        <label>1</label>
    </ligand>
</feature>
<evidence type="ECO:0000256" key="11">
    <source>
        <dbReference type="PIRSR" id="PIRSR001492-1"/>
    </source>
</evidence>
<evidence type="ECO:0000313" key="17">
    <source>
        <dbReference type="Proteomes" id="UP000426444"/>
    </source>
</evidence>
<evidence type="ECO:0000313" key="16">
    <source>
        <dbReference type="EMBL" id="QGU00354.1"/>
    </source>
</evidence>
<dbReference type="InterPro" id="IPR036646">
    <property type="entry name" value="PGAM_B_sf"/>
</dbReference>
<feature type="active site" description="Phosphoserine intermediate" evidence="10 11">
    <location>
        <position position="62"/>
    </location>
</feature>
<keyword evidence="17" id="KW-1185">Reference proteome</keyword>
<feature type="binding site" evidence="10 12">
    <location>
        <position position="185"/>
    </location>
    <ligand>
        <name>substrate</name>
    </ligand>
</feature>
<dbReference type="InterPro" id="IPR006124">
    <property type="entry name" value="Metalloenzyme"/>
</dbReference>
<evidence type="ECO:0000256" key="6">
    <source>
        <dbReference type="ARBA" id="ARBA00023152"/>
    </source>
</evidence>
<feature type="binding site" evidence="10 13">
    <location>
        <position position="401"/>
    </location>
    <ligand>
        <name>Mn(2+)</name>
        <dbReference type="ChEBI" id="CHEBI:29035"/>
        <label>1</label>
    </ligand>
</feature>
<proteinExistence type="inferred from homology"/>
<dbReference type="GO" id="GO:0006007">
    <property type="term" value="P:glucose catabolic process"/>
    <property type="evidence" value="ECO:0007669"/>
    <property type="project" value="InterPro"/>
</dbReference>
<dbReference type="Gene3D" id="3.40.720.10">
    <property type="entry name" value="Alkaline Phosphatase, subunit A"/>
    <property type="match status" value="1"/>
</dbReference>
<feature type="binding site" evidence="10 12">
    <location>
        <position position="123"/>
    </location>
    <ligand>
        <name>substrate</name>
    </ligand>
</feature>
<comment type="function">
    <text evidence="10">Catalyzes the interconversion of 2-phosphoglycerate and 3-phosphoglycerate.</text>
</comment>
<sequence length="514" mass="57606">MSKQPLVLMIIDGWGERTAEKDNAITLADPKNFYRLQEDYPDTLLKSSGIDVGLPEGQMGNSEVGHLNIGAGRVVYQDITRISKSIKNRTFFDNVEINKAISNVQNTNGALHLMGLLSDGGVHSHITHLYALLELCKRKGLEKVYMHCFLDGRDVGPKTAITYLEMLAHKINELGIGKIATVAGRFYPMDRDQRWERVEKGYNAMVLGEGLKAANAHAAVQDSYEKDITDEFVEPHVIIDENGQPIATINDGDSIIFYNFRADRARQISRALVEQDFNNFTRKKFPQVYYVCMTQYDITIPAPVAYKPQNLNNTLGEVLAENQFKQLRIAETEKYAHVTFFFNGGVERENEGEERILIPSPEVETYNLKPEMSAYELTDKIIEQIDKDIFDVIVVNYANPDMVGHTGVLDAAVEAIEVVDECIDKVVNKVLDKSGQVLLTSDHGNCEVMLCPETGSPFTAHTTQKVPFVLVSNKYKKNRLLEEGALEDIAPTMLYMLGVDIPDEMTGKCLIAND</sequence>
<dbReference type="SUPFAM" id="SSF64158">
    <property type="entry name" value="2,3-Bisphosphoglycerate-independent phosphoglycerate mutase, substrate-binding domain"/>
    <property type="match status" value="1"/>
</dbReference>
<dbReference type="GO" id="GO:0006096">
    <property type="term" value="P:glycolytic process"/>
    <property type="evidence" value="ECO:0007669"/>
    <property type="project" value="UniProtKB-UniRule"/>
</dbReference>
<dbReference type="EC" id="5.4.2.12" evidence="4 10"/>
<feature type="binding site" evidence="10 13">
    <location>
        <position position="405"/>
    </location>
    <ligand>
        <name>Mn(2+)</name>
        <dbReference type="ChEBI" id="CHEBI:29035"/>
        <label>1</label>
    </ligand>
</feature>
<evidence type="ECO:0000259" key="14">
    <source>
        <dbReference type="Pfam" id="PF01676"/>
    </source>
</evidence>
<protein>
    <recommendedName>
        <fullName evidence="9 10">2,3-bisphosphoglycerate-independent phosphoglycerate mutase</fullName>
        <shortName evidence="10">BPG-independent PGAM</shortName>
        <shortName evidence="10">Phosphoglyceromutase</shortName>
        <shortName evidence="10">iPGM</shortName>
        <ecNumber evidence="4 10">5.4.2.12</ecNumber>
    </recommendedName>
</protein>
<dbReference type="GO" id="GO:0030145">
    <property type="term" value="F:manganese ion binding"/>
    <property type="evidence" value="ECO:0007669"/>
    <property type="project" value="UniProtKB-UniRule"/>
</dbReference>
<evidence type="ECO:0000256" key="7">
    <source>
        <dbReference type="ARBA" id="ARBA00023211"/>
    </source>
</evidence>
<dbReference type="Gene3D" id="3.40.1450.10">
    <property type="entry name" value="BPG-independent phosphoglycerate mutase, domain B"/>
    <property type="match status" value="1"/>
</dbReference>
<gene>
    <name evidence="10" type="primary">gpmI</name>
    <name evidence="16" type="ORF">SYNTR_1760</name>
</gene>
<evidence type="ECO:0000256" key="4">
    <source>
        <dbReference type="ARBA" id="ARBA00012026"/>
    </source>
</evidence>
<feature type="binding site" evidence="10 13">
    <location>
        <position position="62"/>
    </location>
    <ligand>
        <name>Mn(2+)</name>
        <dbReference type="ChEBI" id="CHEBI:29035"/>
        <label>2</label>
    </ligand>
</feature>
<comment type="catalytic activity">
    <reaction evidence="1 10">
        <text>(2R)-2-phosphoglycerate = (2R)-3-phosphoglycerate</text>
        <dbReference type="Rhea" id="RHEA:15901"/>
        <dbReference type="ChEBI" id="CHEBI:58272"/>
        <dbReference type="ChEBI" id="CHEBI:58289"/>
        <dbReference type="EC" id="5.4.2.12"/>
    </reaction>
</comment>
<comment type="subunit">
    <text evidence="10">Monomer.</text>
</comment>
<dbReference type="PIRSF" id="PIRSF001492">
    <property type="entry name" value="IPGAM"/>
    <property type="match status" value="1"/>
</dbReference>
<feature type="binding site" evidence="10 13">
    <location>
        <position position="12"/>
    </location>
    <ligand>
        <name>Mn(2+)</name>
        <dbReference type="ChEBI" id="CHEBI:29035"/>
        <label>2</label>
    </ligand>
</feature>
<dbReference type="OrthoDB" id="9800863at2"/>
<dbReference type="PANTHER" id="PTHR31637">
    <property type="entry name" value="2,3-BISPHOSPHOGLYCERATE-INDEPENDENT PHOSPHOGLYCERATE MUTASE"/>
    <property type="match status" value="1"/>
</dbReference>
<dbReference type="NCBIfam" id="TIGR01307">
    <property type="entry name" value="pgm_bpd_ind"/>
    <property type="match status" value="1"/>
</dbReference>
<keyword evidence="6 10" id="KW-0324">Glycolysis</keyword>
<evidence type="ECO:0000256" key="8">
    <source>
        <dbReference type="ARBA" id="ARBA00023235"/>
    </source>
</evidence>
<evidence type="ECO:0000256" key="10">
    <source>
        <dbReference type="HAMAP-Rule" id="MF_01038"/>
    </source>
</evidence>
<feature type="domain" description="Metalloenzyme" evidence="14">
    <location>
        <begin position="5"/>
        <end position="500"/>
    </location>
</feature>
<dbReference type="FunFam" id="3.40.1450.10:FF:000001">
    <property type="entry name" value="2,3-bisphosphoglycerate-independent phosphoglycerate mutase"/>
    <property type="match status" value="1"/>
</dbReference>
<keyword evidence="7 10" id="KW-0464">Manganese</keyword>
<organism evidence="16 17">
    <name type="scientific">Candidatus Syntrophocurvum alkaliphilum</name>
    <dbReference type="NCBI Taxonomy" id="2293317"/>
    <lineage>
        <taxon>Bacteria</taxon>
        <taxon>Bacillati</taxon>
        <taxon>Bacillota</taxon>
        <taxon>Clostridia</taxon>
        <taxon>Eubacteriales</taxon>
        <taxon>Syntrophomonadaceae</taxon>
        <taxon>Candidatus Syntrophocurvum</taxon>
    </lineage>
</organism>
<feature type="binding site" evidence="10 12">
    <location>
        <begin position="153"/>
        <end position="154"/>
    </location>
    <ligand>
        <name>substrate</name>
    </ligand>
</feature>
<dbReference type="Pfam" id="PF01676">
    <property type="entry name" value="Metalloenzyme"/>
    <property type="match status" value="1"/>
</dbReference>
<evidence type="ECO:0000256" key="1">
    <source>
        <dbReference type="ARBA" id="ARBA00000370"/>
    </source>
</evidence>
<dbReference type="UniPathway" id="UPA00109">
    <property type="reaction ID" value="UER00186"/>
</dbReference>
<comment type="pathway">
    <text evidence="2 10">Carbohydrate degradation; glycolysis; pyruvate from D-glyceraldehyde 3-phosphate: step 3/5.</text>
</comment>
<evidence type="ECO:0000256" key="2">
    <source>
        <dbReference type="ARBA" id="ARBA00004798"/>
    </source>
</evidence>
<evidence type="ECO:0000256" key="3">
    <source>
        <dbReference type="ARBA" id="ARBA00008819"/>
    </source>
</evidence>
<dbReference type="InterPro" id="IPR005995">
    <property type="entry name" value="Pgm_bpd_ind"/>
</dbReference>
<dbReference type="PANTHER" id="PTHR31637:SF0">
    <property type="entry name" value="2,3-BISPHOSPHOGLYCERATE-INDEPENDENT PHOSPHOGLYCERATE MUTASE"/>
    <property type="match status" value="1"/>
</dbReference>
<dbReference type="Pfam" id="PF06415">
    <property type="entry name" value="iPGM_N"/>
    <property type="match status" value="1"/>
</dbReference>
<accession>A0A6I6DHB9</accession>
<dbReference type="InterPro" id="IPR011258">
    <property type="entry name" value="BPG-indep_PGM_N"/>
</dbReference>
<name>A0A6I6DHB9_9FIRM</name>
<keyword evidence="8 10" id="KW-0413">Isomerase</keyword>
<feature type="binding site" evidence="10 12">
    <location>
        <position position="191"/>
    </location>
    <ligand>
        <name>substrate</name>
    </ligand>
</feature>
<feature type="binding site" evidence="10 12">
    <location>
        <position position="334"/>
    </location>
    <ligand>
        <name>substrate</name>
    </ligand>
</feature>
<keyword evidence="5 10" id="KW-0479">Metal-binding</keyword>
<dbReference type="HAMAP" id="MF_01038">
    <property type="entry name" value="GpmI"/>
    <property type="match status" value="1"/>
</dbReference>
<dbReference type="GO" id="GO:0005829">
    <property type="term" value="C:cytosol"/>
    <property type="evidence" value="ECO:0007669"/>
    <property type="project" value="TreeGrafter"/>
</dbReference>
<feature type="binding site" evidence="10 12">
    <location>
        <begin position="261"/>
        <end position="264"/>
    </location>
    <ligand>
        <name>substrate</name>
    </ligand>
</feature>
<feature type="binding site" evidence="10 13">
    <location>
        <position position="443"/>
    </location>
    <ligand>
        <name>Mn(2+)</name>
        <dbReference type="ChEBI" id="CHEBI:29035"/>
        <label>2</label>
    </ligand>
</feature>
<dbReference type="AlphaFoldDB" id="A0A6I6DHB9"/>
<dbReference type="Proteomes" id="UP000426444">
    <property type="component" value="Chromosome"/>
</dbReference>
<feature type="domain" description="BPG-independent PGAM N-terminal" evidence="15">
    <location>
        <begin position="82"/>
        <end position="297"/>
    </location>
</feature>
<evidence type="ECO:0000256" key="12">
    <source>
        <dbReference type="PIRSR" id="PIRSR001492-2"/>
    </source>
</evidence>
<dbReference type="CDD" id="cd16010">
    <property type="entry name" value="iPGM"/>
    <property type="match status" value="1"/>
</dbReference>
<evidence type="ECO:0000259" key="15">
    <source>
        <dbReference type="Pfam" id="PF06415"/>
    </source>
</evidence>
<comment type="cofactor">
    <cofactor evidence="10">
        <name>Mn(2+)</name>
        <dbReference type="ChEBI" id="CHEBI:29035"/>
    </cofactor>
    <text evidence="10">Binds 2 manganese ions per subunit.</text>
</comment>
<reference evidence="17" key="1">
    <citation type="journal article" date="2019" name="Microbiology">
        <title>Complete Genome Sequence of an Uncultured Bacterium of the Candidate Phylum Bipolaricaulota.</title>
        <authorList>
            <person name="Kadnikov V.V."/>
            <person name="Mardanov A.V."/>
            <person name="Beletsky A.V."/>
            <person name="Frank Y.A."/>
            <person name="Karnachuk O.V."/>
            <person name="Ravin N.V."/>
        </authorList>
    </citation>
    <scope>NUCLEOTIDE SEQUENCE [LARGE SCALE GENOMIC DNA]</scope>
</reference>
<comment type="similarity">
    <text evidence="3 10">Belongs to the BPG-independent phosphoglycerate mutase family.</text>
</comment>
<dbReference type="RefSeq" id="WP_156204148.1">
    <property type="nucleotide sequence ID" value="NZ_CP046457.1"/>
</dbReference>
<dbReference type="SUPFAM" id="SSF53649">
    <property type="entry name" value="Alkaline phosphatase-like"/>
    <property type="match status" value="1"/>
</dbReference>
<evidence type="ECO:0000256" key="5">
    <source>
        <dbReference type="ARBA" id="ARBA00022723"/>
    </source>
</evidence>
<evidence type="ECO:0000256" key="13">
    <source>
        <dbReference type="PIRSR" id="PIRSR001492-3"/>
    </source>
</evidence>
<dbReference type="EMBL" id="CP046457">
    <property type="protein sequence ID" value="QGU00354.1"/>
    <property type="molecule type" value="Genomic_DNA"/>
</dbReference>
<feature type="binding site" evidence="10 13">
    <location>
        <position position="442"/>
    </location>
    <ligand>
        <name>Mn(2+)</name>
        <dbReference type="ChEBI" id="CHEBI:29035"/>
        <label>2</label>
    </ligand>
</feature>